<evidence type="ECO:0000259" key="3">
    <source>
        <dbReference type="Pfam" id="PF13649"/>
    </source>
</evidence>
<keyword evidence="5" id="KW-1185">Reference proteome</keyword>
<dbReference type="InterPro" id="IPR041698">
    <property type="entry name" value="Methyltransf_25"/>
</dbReference>
<dbReference type="PANTHER" id="PTHR43861:SF1">
    <property type="entry name" value="TRANS-ACONITATE 2-METHYLTRANSFERASE"/>
    <property type="match status" value="1"/>
</dbReference>
<reference evidence="4 5" key="1">
    <citation type="submission" date="2020-02" db="EMBL/GenBank/DDBJ databases">
        <authorList>
            <person name="Babadi Z.K."/>
            <person name="Risdian C."/>
            <person name="Ebrahimipour G.H."/>
            <person name="Wink J."/>
        </authorList>
    </citation>
    <scope>NUCLEOTIDE SEQUENCE [LARGE SCALE GENOMIC DNA]</scope>
    <source>
        <strain evidence="4 5">ZKHCc1 1396</strain>
    </source>
</reference>
<feature type="domain" description="Methyltransferase" evidence="3">
    <location>
        <begin position="42"/>
        <end position="137"/>
    </location>
</feature>
<dbReference type="PANTHER" id="PTHR43861">
    <property type="entry name" value="TRANS-ACONITATE 2-METHYLTRANSFERASE-RELATED"/>
    <property type="match status" value="1"/>
</dbReference>
<gene>
    <name evidence="4" type="ORF">G4177_03430</name>
</gene>
<keyword evidence="2" id="KW-0808">Transferase</keyword>
<protein>
    <submittedName>
        <fullName evidence="4">Class I SAM-dependent methyltransferase</fullName>
    </submittedName>
</protein>
<keyword evidence="1 4" id="KW-0489">Methyltransferase</keyword>
<dbReference type="GO" id="GO:0008168">
    <property type="term" value="F:methyltransferase activity"/>
    <property type="evidence" value="ECO:0007669"/>
    <property type="project" value="UniProtKB-KW"/>
</dbReference>
<dbReference type="GO" id="GO:0032259">
    <property type="term" value="P:methylation"/>
    <property type="evidence" value="ECO:0007669"/>
    <property type="project" value="UniProtKB-KW"/>
</dbReference>
<dbReference type="Pfam" id="PF13649">
    <property type="entry name" value="Methyltransf_25"/>
    <property type="match status" value="1"/>
</dbReference>
<evidence type="ECO:0000256" key="1">
    <source>
        <dbReference type="ARBA" id="ARBA00022603"/>
    </source>
</evidence>
<dbReference type="Gene3D" id="3.40.50.150">
    <property type="entry name" value="Vaccinia Virus protein VP39"/>
    <property type="match status" value="1"/>
</dbReference>
<dbReference type="EMBL" id="JAAIYO010000001">
    <property type="protein sequence ID" value="MBE4747226.1"/>
    <property type="molecule type" value="Genomic_DNA"/>
</dbReference>
<comment type="caution">
    <text evidence="4">The sequence shown here is derived from an EMBL/GenBank/DDBJ whole genome shotgun (WGS) entry which is preliminary data.</text>
</comment>
<proteinExistence type="predicted"/>
<dbReference type="Proteomes" id="UP001516472">
    <property type="component" value="Unassembled WGS sequence"/>
</dbReference>
<evidence type="ECO:0000313" key="5">
    <source>
        <dbReference type="Proteomes" id="UP001516472"/>
    </source>
</evidence>
<evidence type="ECO:0000313" key="4">
    <source>
        <dbReference type="EMBL" id="MBE4747226.1"/>
    </source>
</evidence>
<dbReference type="RefSeq" id="WP_193346635.1">
    <property type="nucleotide sequence ID" value="NZ_CBCSIP010000031.1"/>
</dbReference>
<sequence>MSAQYDQIGAKVADWDVLPVRSEYIEGHTFFKALGSVEAQSVLDLACGDGLYTRQLKARGARRAVGVDVSEEMIGGARRQEEAQSLGIEYVVADVADMAPLGVFDCVTAVYLLHYASSPEHLLRMCRNIHSHLKPGGRFVTYTFNPGFSAKGPNSTRYGITMLDFPESPREGQGISAELHTRTPFTIHFSYWSQATYEQALREAGFQRLTWMRPECSAEGLSRYGQEFWRDYLDNPHAVALRCER</sequence>
<dbReference type="SUPFAM" id="SSF53335">
    <property type="entry name" value="S-adenosyl-L-methionine-dependent methyltransferases"/>
    <property type="match status" value="1"/>
</dbReference>
<organism evidence="4 5">
    <name type="scientific">Corallococcus soli</name>
    <dbReference type="NCBI Taxonomy" id="2710757"/>
    <lineage>
        <taxon>Bacteria</taxon>
        <taxon>Pseudomonadati</taxon>
        <taxon>Myxococcota</taxon>
        <taxon>Myxococcia</taxon>
        <taxon>Myxococcales</taxon>
        <taxon>Cystobacterineae</taxon>
        <taxon>Myxococcaceae</taxon>
        <taxon>Corallococcus</taxon>
    </lineage>
</organism>
<dbReference type="CDD" id="cd02440">
    <property type="entry name" value="AdoMet_MTases"/>
    <property type="match status" value="1"/>
</dbReference>
<dbReference type="InterPro" id="IPR029063">
    <property type="entry name" value="SAM-dependent_MTases_sf"/>
</dbReference>
<name>A0ABR9PH25_9BACT</name>
<evidence type="ECO:0000256" key="2">
    <source>
        <dbReference type="ARBA" id="ARBA00022679"/>
    </source>
</evidence>
<accession>A0ABR9PH25</accession>